<dbReference type="PANTHER" id="PTHR30469">
    <property type="entry name" value="MULTIDRUG RESISTANCE PROTEIN MDTA"/>
    <property type="match status" value="1"/>
</dbReference>
<name>A0AA48GQD8_9BACT</name>
<dbReference type="GO" id="GO:1990281">
    <property type="term" value="C:efflux pump complex"/>
    <property type="evidence" value="ECO:0007669"/>
    <property type="project" value="TreeGrafter"/>
</dbReference>
<dbReference type="InterPro" id="IPR058792">
    <property type="entry name" value="Beta-barrel_RND_2"/>
</dbReference>
<feature type="domain" description="CzcB-like barrel-sandwich hybrid" evidence="5">
    <location>
        <begin position="81"/>
        <end position="196"/>
    </location>
</feature>
<evidence type="ECO:0000259" key="6">
    <source>
        <dbReference type="Pfam" id="PF25989"/>
    </source>
</evidence>
<keyword evidence="3" id="KW-1133">Transmembrane helix</keyword>
<reference evidence="7" key="1">
    <citation type="journal article" date="2023" name="Int. J. Syst. Evol. Microbiol.">
        <title>Mesoterricola silvestris gen. nov., sp. nov., Mesoterricola sediminis sp. nov., Geothrix oryzae sp. nov., Geothrix edaphica sp. nov., Geothrix rubra sp. nov., and Geothrix limicola sp. nov., six novel members of Acidobacteriota isolated from soils.</title>
        <authorList>
            <person name="Itoh H."/>
            <person name="Sugisawa Y."/>
            <person name="Mise K."/>
            <person name="Xu Z."/>
            <person name="Kuniyasu M."/>
            <person name="Ushijima N."/>
            <person name="Kawano K."/>
            <person name="Kobayashi E."/>
            <person name="Shiratori Y."/>
            <person name="Masuda Y."/>
            <person name="Senoo K."/>
        </authorList>
    </citation>
    <scope>NUCLEOTIDE SEQUENCE</scope>
    <source>
        <strain evidence="7">W786</strain>
    </source>
</reference>
<dbReference type="InterPro" id="IPR058647">
    <property type="entry name" value="BSH_CzcB-like"/>
</dbReference>
<feature type="domain" description="CusB-like beta-barrel" evidence="4">
    <location>
        <begin position="222"/>
        <end position="286"/>
    </location>
</feature>
<dbReference type="Pfam" id="PF25989">
    <property type="entry name" value="YknX_C"/>
    <property type="match status" value="1"/>
</dbReference>
<dbReference type="Gene3D" id="2.40.420.20">
    <property type="match status" value="1"/>
</dbReference>
<dbReference type="AlphaFoldDB" id="A0AA48GQD8"/>
<comment type="similarity">
    <text evidence="1">Belongs to the membrane fusion protein (MFP) (TC 8.A.1) family.</text>
</comment>
<accession>A0AA48GQD8</accession>
<dbReference type="PANTHER" id="PTHR30469:SF37">
    <property type="entry name" value="RAGD PROTEIN"/>
    <property type="match status" value="1"/>
</dbReference>
<organism evidence="7 8">
    <name type="scientific">Mesoterricola sediminis</name>
    <dbReference type="NCBI Taxonomy" id="2927980"/>
    <lineage>
        <taxon>Bacteria</taxon>
        <taxon>Pseudomonadati</taxon>
        <taxon>Acidobacteriota</taxon>
        <taxon>Holophagae</taxon>
        <taxon>Holophagales</taxon>
        <taxon>Holophagaceae</taxon>
        <taxon>Mesoterricola</taxon>
    </lineage>
</organism>
<dbReference type="NCBIfam" id="TIGR01730">
    <property type="entry name" value="RND_mfp"/>
    <property type="match status" value="1"/>
</dbReference>
<evidence type="ECO:0000256" key="2">
    <source>
        <dbReference type="SAM" id="Coils"/>
    </source>
</evidence>
<dbReference type="EMBL" id="AP027081">
    <property type="protein sequence ID" value="BDU77336.1"/>
    <property type="molecule type" value="Genomic_DNA"/>
</dbReference>
<evidence type="ECO:0000259" key="5">
    <source>
        <dbReference type="Pfam" id="PF25973"/>
    </source>
</evidence>
<evidence type="ECO:0000256" key="1">
    <source>
        <dbReference type="ARBA" id="ARBA00009477"/>
    </source>
</evidence>
<dbReference type="SUPFAM" id="SSF111369">
    <property type="entry name" value="HlyD-like secretion proteins"/>
    <property type="match status" value="1"/>
</dbReference>
<keyword evidence="3" id="KW-0812">Transmembrane</keyword>
<dbReference type="GO" id="GO:0015562">
    <property type="term" value="F:efflux transmembrane transporter activity"/>
    <property type="evidence" value="ECO:0007669"/>
    <property type="project" value="TreeGrafter"/>
</dbReference>
<evidence type="ECO:0000313" key="7">
    <source>
        <dbReference type="EMBL" id="BDU77336.1"/>
    </source>
</evidence>
<dbReference type="Pfam" id="PF25973">
    <property type="entry name" value="BSH_CzcB"/>
    <property type="match status" value="1"/>
</dbReference>
<dbReference type="InterPro" id="IPR058637">
    <property type="entry name" value="YknX-like_C"/>
</dbReference>
<evidence type="ECO:0000259" key="4">
    <source>
        <dbReference type="Pfam" id="PF25954"/>
    </source>
</evidence>
<feature type="coiled-coil region" evidence="2">
    <location>
        <begin position="118"/>
        <end position="169"/>
    </location>
</feature>
<dbReference type="KEGG" id="msea:METESE_22940"/>
<feature type="transmembrane region" description="Helical" evidence="3">
    <location>
        <begin position="12"/>
        <end position="31"/>
    </location>
</feature>
<dbReference type="InterPro" id="IPR006143">
    <property type="entry name" value="RND_pump_MFP"/>
</dbReference>
<dbReference type="Gene3D" id="2.40.30.170">
    <property type="match status" value="1"/>
</dbReference>
<dbReference type="Gene3D" id="2.40.50.100">
    <property type="match status" value="1"/>
</dbReference>
<evidence type="ECO:0000313" key="8">
    <source>
        <dbReference type="Proteomes" id="UP001228113"/>
    </source>
</evidence>
<feature type="domain" description="YknX-like C-terminal permuted SH3-like" evidence="6">
    <location>
        <begin position="297"/>
        <end position="364"/>
    </location>
</feature>
<gene>
    <name evidence="7" type="ORF">METESE_22940</name>
</gene>
<dbReference type="Gene3D" id="1.10.287.470">
    <property type="entry name" value="Helix hairpin bin"/>
    <property type="match status" value="1"/>
</dbReference>
<keyword evidence="2" id="KW-0175">Coiled coil</keyword>
<proteinExistence type="inferred from homology"/>
<dbReference type="Pfam" id="PF25954">
    <property type="entry name" value="Beta-barrel_RND_2"/>
    <property type="match status" value="1"/>
</dbReference>
<evidence type="ECO:0000256" key="3">
    <source>
        <dbReference type="SAM" id="Phobius"/>
    </source>
</evidence>
<protein>
    <submittedName>
        <fullName evidence="7">Hemolysin D</fullName>
    </submittedName>
</protein>
<keyword evidence="8" id="KW-1185">Reference proteome</keyword>
<sequence length="370" mass="39228">MTADTSFSRFRLGGVALLAAAAAAIGVLWAFQRAGVAREAAHLRANEEAGPRVRVARVGGGGDTGALELNGDALPWESTTLYAKASGFLREIRVDKGTRVAKGQVLAVIESSEVNTDARALKADAENKRRYAERLKKLSQDGVISSRDLEDAEAAARIAEEKLASQKALQGYLTVTAPFAGVITQRFADPGALIQNAGSSTSAQPVVALAHVERLRVTFYLDQAVAARVKPGQAVTVRPIDRPDLTRQVTVARFSGALDPRTRTRLAEADLDNRDGAFVPGGAVIVGLALPREANRLEIPSEAVLTRGDKTFAAVVGPDQRLVVRPVALGEDNGSRVRVLQGLQAGDRVVLNPPVTLKDGDRVQPVDVKG</sequence>
<keyword evidence="3" id="KW-0472">Membrane</keyword>
<dbReference type="Proteomes" id="UP001228113">
    <property type="component" value="Chromosome"/>
</dbReference>
<dbReference type="RefSeq" id="WP_243333220.1">
    <property type="nucleotide sequence ID" value="NZ_AP027081.1"/>
</dbReference>